<accession>A0ACC3AM21</accession>
<evidence type="ECO:0000313" key="2">
    <source>
        <dbReference type="Proteomes" id="UP001177260"/>
    </source>
</evidence>
<reference evidence="1 2" key="1">
    <citation type="journal article" date="2023" name="ACS Omega">
        <title>Identification of the Neoaspergillic Acid Biosynthesis Gene Cluster by Establishing an In Vitro CRISPR-Ribonucleoprotein Genetic System in Aspergillus melleus.</title>
        <authorList>
            <person name="Yuan B."/>
            <person name="Grau M.F."/>
            <person name="Murata R.M."/>
            <person name="Torok T."/>
            <person name="Venkateswaran K."/>
            <person name="Stajich J.E."/>
            <person name="Wang C.C.C."/>
        </authorList>
    </citation>
    <scope>NUCLEOTIDE SEQUENCE [LARGE SCALE GENOMIC DNA]</scope>
    <source>
        <strain evidence="1 2">IMV 1140</strain>
    </source>
</reference>
<sequence>MNTLQMKALVYKGQGRMSVEDRPVPHLASPSDALVKMRHTTICGTDLHILKGDVPAVKPNRVIGHEGVGTLIGKGSAVTGLHIGDTVLISSISACGVCKSCRKGLNAHCVDGGWVLGNKIDGTHAEYVRIPHATTSLYKLPANINPAAAVALSDALPTGMECGAISAAVQPGHLVAIVGAGPVGLAALLSAKLYTPAKIVVIDKNETRLEYARRIGVDLAINADTSDLMKELHRITEGSGFDSVIEAVGIPSTFELCQQLVAPGGTIANVGVHGRKVDLQLDQLWDRNISIKTQLVNSHSIPTLLRLSQAGLISPETIVTHSFPFSDIAGAYASFQDAAELGTLKVKIDFEQDDKEKAAAMFRRRSSSLHY</sequence>
<evidence type="ECO:0000313" key="1">
    <source>
        <dbReference type="EMBL" id="KAK1138550.1"/>
    </source>
</evidence>
<name>A0ACC3AM21_9EURO</name>
<organism evidence="1 2">
    <name type="scientific">Aspergillus melleus</name>
    <dbReference type="NCBI Taxonomy" id="138277"/>
    <lineage>
        <taxon>Eukaryota</taxon>
        <taxon>Fungi</taxon>
        <taxon>Dikarya</taxon>
        <taxon>Ascomycota</taxon>
        <taxon>Pezizomycotina</taxon>
        <taxon>Eurotiomycetes</taxon>
        <taxon>Eurotiomycetidae</taxon>
        <taxon>Eurotiales</taxon>
        <taxon>Aspergillaceae</taxon>
        <taxon>Aspergillus</taxon>
        <taxon>Aspergillus subgen. Circumdati</taxon>
    </lineage>
</organism>
<keyword evidence="2" id="KW-1185">Reference proteome</keyword>
<protein>
    <submittedName>
        <fullName evidence="1">Uncharacterized protein</fullName>
    </submittedName>
</protein>
<comment type="caution">
    <text evidence="1">The sequence shown here is derived from an EMBL/GenBank/DDBJ whole genome shotgun (WGS) entry which is preliminary data.</text>
</comment>
<dbReference type="EMBL" id="JAOPJF010000142">
    <property type="protein sequence ID" value="KAK1138550.1"/>
    <property type="molecule type" value="Genomic_DNA"/>
</dbReference>
<gene>
    <name evidence="1" type="ORF">N8T08_002406</name>
</gene>
<dbReference type="Proteomes" id="UP001177260">
    <property type="component" value="Unassembled WGS sequence"/>
</dbReference>
<proteinExistence type="predicted"/>